<evidence type="ECO:0000256" key="1">
    <source>
        <dbReference type="SAM" id="MobiDB-lite"/>
    </source>
</evidence>
<comment type="caution">
    <text evidence="2">The sequence shown here is derived from an EMBL/GenBank/DDBJ whole genome shotgun (WGS) entry which is preliminary data.</text>
</comment>
<dbReference type="AlphaFoldDB" id="A0A3L6GA81"/>
<dbReference type="EMBL" id="NCVQ01000002">
    <property type="protein sequence ID" value="PWZ43935.1"/>
    <property type="molecule type" value="Genomic_DNA"/>
</dbReference>
<name>A0A3L6GA81_MAIZE</name>
<gene>
    <name evidence="2" type="ORF">Zm00014a_016695</name>
</gene>
<sequence>MEEEDARHNYLKAQGQGPRGASTGYPHDPTRWFMAEFAARKSAMPFARLRLTLGWGKWSLTQGTQRSATRGAVGNAGPARR</sequence>
<organism evidence="2 3">
    <name type="scientific">Zea mays</name>
    <name type="common">Maize</name>
    <dbReference type="NCBI Taxonomy" id="4577"/>
    <lineage>
        <taxon>Eukaryota</taxon>
        <taxon>Viridiplantae</taxon>
        <taxon>Streptophyta</taxon>
        <taxon>Embryophyta</taxon>
        <taxon>Tracheophyta</taxon>
        <taxon>Spermatophyta</taxon>
        <taxon>Magnoliopsida</taxon>
        <taxon>Liliopsida</taxon>
        <taxon>Poales</taxon>
        <taxon>Poaceae</taxon>
        <taxon>PACMAD clade</taxon>
        <taxon>Panicoideae</taxon>
        <taxon>Andropogonodae</taxon>
        <taxon>Andropogoneae</taxon>
        <taxon>Tripsacinae</taxon>
        <taxon>Zea</taxon>
    </lineage>
</organism>
<accession>A0A3L6GA81</accession>
<proteinExistence type="predicted"/>
<protein>
    <submittedName>
        <fullName evidence="2">Uncharacterized protein</fullName>
    </submittedName>
</protein>
<feature type="region of interest" description="Disordered" evidence="1">
    <location>
        <begin position="1"/>
        <end position="26"/>
    </location>
</feature>
<feature type="region of interest" description="Disordered" evidence="1">
    <location>
        <begin position="62"/>
        <end position="81"/>
    </location>
</feature>
<reference evidence="2 3" key="1">
    <citation type="journal article" date="2018" name="Nat. Genet.">
        <title>Extensive intraspecific gene order and gene structural variations between Mo17 and other maize genomes.</title>
        <authorList>
            <person name="Sun S."/>
            <person name="Zhou Y."/>
            <person name="Chen J."/>
            <person name="Shi J."/>
            <person name="Zhao H."/>
            <person name="Zhao H."/>
            <person name="Song W."/>
            <person name="Zhang M."/>
            <person name="Cui Y."/>
            <person name="Dong X."/>
            <person name="Liu H."/>
            <person name="Ma X."/>
            <person name="Jiao Y."/>
            <person name="Wang B."/>
            <person name="Wei X."/>
            <person name="Stein J.C."/>
            <person name="Glaubitz J.C."/>
            <person name="Lu F."/>
            <person name="Yu G."/>
            <person name="Liang C."/>
            <person name="Fengler K."/>
            <person name="Li B."/>
            <person name="Rafalski A."/>
            <person name="Schnable P.S."/>
            <person name="Ware D.H."/>
            <person name="Buckler E.S."/>
            <person name="Lai J."/>
        </authorList>
    </citation>
    <scope>NUCLEOTIDE SEQUENCE [LARGE SCALE GENOMIC DNA]</scope>
    <source>
        <strain evidence="3">cv. Missouri 17</strain>
        <tissue evidence="2">Seedling</tissue>
    </source>
</reference>
<evidence type="ECO:0000313" key="2">
    <source>
        <dbReference type="EMBL" id="PWZ43935.1"/>
    </source>
</evidence>
<evidence type="ECO:0000313" key="3">
    <source>
        <dbReference type="Proteomes" id="UP000251960"/>
    </source>
</evidence>
<dbReference type="Proteomes" id="UP000251960">
    <property type="component" value="Chromosome 10"/>
</dbReference>